<keyword evidence="2" id="KW-1185">Reference proteome</keyword>
<name>A0AAW1N2F1_POPJA</name>
<dbReference type="AlphaFoldDB" id="A0AAW1N2F1"/>
<evidence type="ECO:0000313" key="1">
    <source>
        <dbReference type="EMBL" id="KAK9752846.1"/>
    </source>
</evidence>
<reference evidence="1 2" key="1">
    <citation type="journal article" date="2024" name="BMC Genomics">
        <title>De novo assembly and annotation of Popillia japonica's genome with initial clues to its potential as an invasive pest.</title>
        <authorList>
            <person name="Cucini C."/>
            <person name="Boschi S."/>
            <person name="Funari R."/>
            <person name="Cardaioli E."/>
            <person name="Iannotti N."/>
            <person name="Marturano G."/>
            <person name="Paoli F."/>
            <person name="Bruttini M."/>
            <person name="Carapelli A."/>
            <person name="Frati F."/>
            <person name="Nardi F."/>
        </authorList>
    </citation>
    <scope>NUCLEOTIDE SEQUENCE [LARGE SCALE GENOMIC DNA]</scope>
    <source>
        <strain evidence="1">DMR45628</strain>
    </source>
</reference>
<accession>A0AAW1N2F1</accession>
<dbReference type="EMBL" id="JASPKY010000017">
    <property type="protein sequence ID" value="KAK9752846.1"/>
    <property type="molecule type" value="Genomic_DNA"/>
</dbReference>
<proteinExistence type="predicted"/>
<dbReference type="Proteomes" id="UP001458880">
    <property type="component" value="Unassembled WGS sequence"/>
</dbReference>
<gene>
    <name evidence="1" type="ORF">QE152_g3913</name>
</gene>
<sequence>MKFLVSIGAQIIFIILAIGFIKTEGAGKQTPHVSYLTPFPRVGRGGAVTWDLEPGYPRVPNALLLNNEERIRREGPAPRI</sequence>
<protein>
    <submittedName>
        <fullName evidence="1">Uncharacterized protein</fullName>
    </submittedName>
</protein>
<evidence type="ECO:0000313" key="2">
    <source>
        <dbReference type="Proteomes" id="UP001458880"/>
    </source>
</evidence>
<comment type="caution">
    <text evidence="1">The sequence shown here is derived from an EMBL/GenBank/DDBJ whole genome shotgun (WGS) entry which is preliminary data.</text>
</comment>
<organism evidence="1 2">
    <name type="scientific">Popillia japonica</name>
    <name type="common">Japanese beetle</name>
    <dbReference type="NCBI Taxonomy" id="7064"/>
    <lineage>
        <taxon>Eukaryota</taxon>
        <taxon>Metazoa</taxon>
        <taxon>Ecdysozoa</taxon>
        <taxon>Arthropoda</taxon>
        <taxon>Hexapoda</taxon>
        <taxon>Insecta</taxon>
        <taxon>Pterygota</taxon>
        <taxon>Neoptera</taxon>
        <taxon>Endopterygota</taxon>
        <taxon>Coleoptera</taxon>
        <taxon>Polyphaga</taxon>
        <taxon>Scarabaeiformia</taxon>
        <taxon>Scarabaeidae</taxon>
        <taxon>Rutelinae</taxon>
        <taxon>Popillia</taxon>
    </lineage>
</organism>